<name>A4A0V2_9BACT</name>
<evidence type="ECO:0000313" key="2">
    <source>
        <dbReference type="EMBL" id="EAQ77609.1"/>
    </source>
</evidence>
<dbReference type="AlphaFoldDB" id="A4A0V2"/>
<reference evidence="2 3" key="1">
    <citation type="submission" date="2006-02" db="EMBL/GenBank/DDBJ databases">
        <authorList>
            <person name="Amann R."/>
            <person name="Ferriera S."/>
            <person name="Johnson J."/>
            <person name="Kravitz S."/>
            <person name="Halpern A."/>
            <person name="Remington K."/>
            <person name="Beeson K."/>
            <person name="Tran B."/>
            <person name="Rogers Y.-H."/>
            <person name="Friedman R."/>
            <person name="Venter J.C."/>
        </authorList>
    </citation>
    <scope>NUCLEOTIDE SEQUENCE [LARGE SCALE GENOMIC DNA]</scope>
    <source>
        <strain evidence="2 3">DSM 3645</strain>
    </source>
</reference>
<gene>
    <name evidence="2" type="ORF">DSM3645_24827</name>
</gene>
<dbReference type="Pfam" id="PF13899">
    <property type="entry name" value="Thioredoxin_7"/>
    <property type="match status" value="1"/>
</dbReference>
<evidence type="ECO:0000256" key="1">
    <source>
        <dbReference type="SAM" id="MobiDB-lite"/>
    </source>
</evidence>
<feature type="compositionally biased region" description="Polar residues" evidence="1">
    <location>
        <begin position="128"/>
        <end position="145"/>
    </location>
</feature>
<dbReference type="EMBL" id="AANZ01000030">
    <property type="protein sequence ID" value="EAQ77609.1"/>
    <property type="molecule type" value="Genomic_DNA"/>
</dbReference>
<comment type="caution">
    <text evidence="2">The sequence shown here is derived from an EMBL/GenBank/DDBJ whole genome shotgun (WGS) entry which is preliminary data.</text>
</comment>
<dbReference type="CDD" id="cd02947">
    <property type="entry name" value="TRX_family"/>
    <property type="match status" value="1"/>
</dbReference>
<feature type="region of interest" description="Disordered" evidence="1">
    <location>
        <begin position="128"/>
        <end position="151"/>
    </location>
</feature>
<accession>A4A0V2</accession>
<dbReference type="STRING" id="314230.DSM3645_24827"/>
<dbReference type="Proteomes" id="UP000004358">
    <property type="component" value="Unassembled WGS sequence"/>
</dbReference>
<proteinExistence type="predicted"/>
<evidence type="ECO:0008006" key="4">
    <source>
        <dbReference type="Google" id="ProtNLM"/>
    </source>
</evidence>
<protein>
    <recommendedName>
        <fullName evidence="4">Thioredoxin</fullName>
    </recommendedName>
</protein>
<dbReference type="OrthoDB" id="276516at2"/>
<dbReference type="RefSeq" id="WP_002652885.1">
    <property type="nucleotide sequence ID" value="NZ_CH672376.1"/>
</dbReference>
<dbReference type="SUPFAM" id="SSF52833">
    <property type="entry name" value="Thioredoxin-like"/>
    <property type="match status" value="1"/>
</dbReference>
<dbReference type="HOGENOM" id="CLU_1738842_0_0_0"/>
<sequence length="151" mass="16129">MHGVLLAVLLQATMAGGEHDYPAAFRSADETGKPLLILVGTNWCPGCVTMKRSVMPSLLRKGKLSGVAYAEVDADSQSTLAGRLMQGGSIPQLILYRKTKTGWRRSLLVGAQSESTVETLVERAVEMQASQQSLPGEQAVVTASHSETESK</sequence>
<organism evidence="2 3">
    <name type="scientific">Blastopirellula marina DSM 3645</name>
    <dbReference type="NCBI Taxonomy" id="314230"/>
    <lineage>
        <taxon>Bacteria</taxon>
        <taxon>Pseudomonadati</taxon>
        <taxon>Planctomycetota</taxon>
        <taxon>Planctomycetia</taxon>
        <taxon>Pirellulales</taxon>
        <taxon>Pirellulaceae</taxon>
        <taxon>Blastopirellula</taxon>
    </lineage>
</organism>
<dbReference type="InterPro" id="IPR036249">
    <property type="entry name" value="Thioredoxin-like_sf"/>
</dbReference>
<evidence type="ECO:0000313" key="3">
    <source>
        <dbReference type="Proteomes" id="UP000004358"/>
    </source>
</evidence>
<dbReference type="eggNOG" id="COG4232">
    <property type="taxonomic scope" value="Bacteria"/>
</dbReference>
<dbReference type="Gene3D" id="3.40.30.10">
    <property type="entry name" value="Glutaredoxin"/>
    <property type="match status" value="1"/>
</dbReference>